<dbReference type="GO" id="GO:0043565">
    <property type="term" value="F:sequence-specific DNA binding"/>
    <property type="evidence" value="ECO:0007669"/>
    <property type="project" value="InterPro"/>
</dbReference>
<accession>A0A853BP56</accession>
<dbReference type="Pfam" id="PF12833">
    <property type="entry name" value="HTH_18"/>
    <property type="match status" value="1"/>
</dbReference>
<keyword evidence="3" id="KW-0804">Transcription</keyword>
<dbReference type="InterPro" id="IPR020449">
    <property type="entry name" value="Tscrpt_reg_AraC-type_HTH"/>
</dbReference>
<evidence type="ECO:0000256" key="2">
    <source>
        <dbReference type="ARBA" id="ARBA00023125"/>
    </source>
</evidence>
<keyword evidence="2 5" id="KW-0238">DNA-binding</keyword>
<evidence type="ECO:0000313" key="5">
    <source>
        <dbReference type="EMBL" id="NYI96222.1"/>
    </source>
</evidence>
<name>A0A853BP56_9ACTN</name>
<dbReference type="SMART" id="SM00342">
    <property type="entry name" value="HTH_ARAC"/>
    <property type="match status" value="1"/>
</dbReference>
<dbReference type="Proteomes" id="UP000575985">
    <property type="component" value="Unassembled WGS sequence"/>
</dbReference>
<evidence type="ECO:0000256" key="1">
    <source>
        <dbReference type="ARBA" id="ARBA00023015"/>
    </source>
</evidence>
<comment type="caution">
    <text evidence="5">The sequence shown here is derived from an EMBL/GenBank/DDBJ whole genome shotgun (WGS) entry which is preliminary data.</text>
</comment>
<keyword evidence="1" id="KW-0805">Transcription regulation</keyword>
<dbReference type="AlphaFoldDB" id="A0A853BP56"/>
<proteinExistence type="predicted"/>
<dbReference type="InterPro" id="IPR018062">
    <property type="entry name" value="HTH_AraC-typ_CS"/>
</dbReference>
<evidence type="ECO:0000313" key="6">
    <source>
        <dbReference type="Proteomes" id="UP000575985"/>
    </source>
</evidence>
<keyword evidence="6" id="KW-1185">Reference proteome</keyword>
<gene>
    <name evidence="5" type="ORF">HNR12_002499</name>
</gene>
<organism evidence="5 6">
    <name type="scientific">Streptomonospora nanhaiensis</name>
    <dbReference type="NCBI Taxonomy" id="1323731"/>
    <lineage>
        <taxon>Bacteria</taxon>
        <taxon>Bacillati</taxon>
        <taxon>Actinomycetota</taxon>
        <taxon>Actinomycetes</taxon>
        <taxon>Streptosporangiales</taxon>
        <taxon>Nocardiopsidaceae</taxon>
        <taxon>Streptomonospora</taxon>
    </lineage>
</organism>
<dbReference type="PANTHER" id="PTHR46796">
    <property type="entry name" value="HTH-TYPE TRANSCRIPTIONAL ACTIVATOR RHAS-RELATED"/>
    <property type="match status" value="1"/>
</dbReference>
<evidence type="ECO:0000256" key="3">
    <source>
        <dbReference type="ARBA" id="ARBA00023163"/>
    </source>
</evidence>
<dbReference type="InterPro" id="IPR050204">
    <property type="entry name" value="AraC_XylS_family_regulators"/>
</dbReference>
<sequence>MLDRLLDWLLVCTLRDWFDLPEARPPAWYRALTDEAVGPALRAMHAAPARPWTTAELAAEAGVSRTTFAKRFRELMGEAPAAYLTEWRMDLAADLLADPQVTVAAVARRVGYADPFGFSAAFKRVRGVSPSSYRAALAGAPDERRETPVG</sequence>
<dbReference type="EMBL" id="JACCFO010000001">
    <property type="protein sequence ID" value="NYI96222.1"/>
    <property type="molecule type" value="Genomic_DNA"/>
</dbReference>
<evidence type="ECO:0000259" key="4">
    <source>
        <dbReference type="PROSITE" id="PS01124"/>
    </source>
</evidence>
<reference evidence="5 6" key="1">
    <citation type="submission" date="2020-07" db="EMBL/GenBank/DDBJ databases">
        <title>Sequencing the genomes of 1000 actinobacteria strains.</title>
        <authorList>
            <person name="Klenk H.-P."/>
        </authorList>
    </citation>
    <scope>NUCLEOTIDE SEQUENCE [LARGE SCALE GENOMIC DNA]</scope>
    <source>
        <strain evidence="5 6">DSM 45927</strain>
    </source>
</reference>
<dbReference type="PROSITE" id="PS00041">
    <property type="entry name" value="HTH_ARAC_FAMILY_1"/>
    <property type="match status" value="1"/>
</dbReference>
<protein>
    <submittedName>
        <fullName evidence="5">AraC-like DNA-binding protein</fullName>
    </submittedName>
</protein>
<dbReference type="InterPro" id="IPR018060">
    <property type="entry name" value="HTH_AraC"/>
</dbReference>
<dbReference type="SUPFAM" id="SSF46689">
    <property type="entry name" value="Homeodomain-like"/>
    <property type="match status" value="2"/>
</dbReference>
<dbReference type="InterPro" id="IPR009057">
    <property type="entry name" value="Homeodomain-like_sf"/>
</dbReference>
<dbReference type="PANTHER" id="PTHR46796:SF13">
    <property type="entry name" value="HTH-TYPE TRANSCRIPTIONAL ACTIVATOR RHAS"/>
    <property type="match status" value="1"/>
</dbReference>
<dbReference type="PRINTS" id="PR00032">
    <property type="entry name" value="HTHARAC"/>
</dbReference>
<dbReference type="Gene3D" id="1.10.10.60">
    <property type="entry name" value="Homeodomain-like"/>
    <property type="match status" value="2"/>
</dbReference>
<dbReference type="PROSITE" id="PS01124">
    <property type="entry name" value="HTH_ARAC_FAMILY_2"/>
    <property type="match status" value="1"/>
</dbReference>
<dbReference type="RefSeq" id="WP_338119754.1">
    <property type="nucleotide sequence ID" value="NZ_JACCFO010000001.1"/>
</dbReference>
<feature type="domain" description="HTH araC/xylS-type" evidence="4">
    <location>
        <begin position="38"/>
        <end position="136"/>
    </location>
</feature>
<dbReference type="GO" id="GO:0003700">
    <property type="term" value="F:DNA-binding transcription factor activity"/>
    <property type="evidence" value="ECO:0007669"/>
    <property type="project" value="InterPro"/>
</dbReference>